<gene>
    <name evidence="1" type="ORF">OSB04_031961</name>
</gene>
<dbReference type="PANTHER" id="PTHR11439">
    <property type="entry name" value="GAG-POL-RELATED RETROTRANSPOSON"/>
    <property type="match status" value="1"/>
</dbReference>
<evidence type="ECO:0000313" key="2">
    <source>
        <dbReference type="Proteomes" id="UP001172457"/>
    </source>
</evidence>
<dbReference type="EMBL" id="JARYMX010000008">
    <property type="protein sequence ID" value="KAJ9539228.1"/>
    <property type="molecule type" value="Genomic_DNA"/>
</dbReference>
<keyword evidence="2" id="KW-1185">Reference proteome</keyword>
<name>A0AA38SVN2_9ASTR</name>
<accession>A0AA38SVN2</accession>
<proteinExistence type="predicted"/>
<protein>
    <submittedName>
        <fullName evidence="1">Uncharacterized protein</fullName>
    </submittedName>
</protein>
<dbReference type="PANTHER" id="PTHR11439:SF495">
    <property type="entry name" value="REVERSE TRANSCRIPTASE, RNA-DEPENDENT DNA POLYMERASE-RELATED"/>
    <property type="match status" value="1"/>
</dbReference>
<comment type="caution">
    <text evidence="1">The sequence shown here is derived from an EMBL/GenBank/DDBJ whole genome shotgun (WGS) entry which is preliminary data.</text>
</comment>
<reference evidence="1" key="1">
    <citation type="submission" date="2023-03" db="EMBL/GenBank/DDBJ databases">
        <title>Chromosome-scale reference genome and RAD-based genetic map of yellow starthistle (Centaurea solstitialis) reveal putative structural variation and QTLs associated with invader traits.</title>
        <authorList>
            <person name="Reatini B."/>
            <person name="Cang F.A."/>
            <person name="Jiang Q."/>
            <person name="Mckibben M.T.W."/>
            <person name="Barker M.S."/>
            <person name="Rieseberg L.H."/>
            <person name="Dlugosch K.M."/>
        </authorList>
    </citation>
    <scope>NUCLEOTIDE SEQUENCE</scope>
    <source>
        <strain evidence="1">CAN-66</strain>
        <tissue evidence="1">Leaf</tissue>
    </source>
</reference>
<organism evidence="1 2">
    <name type="scientific">Centaurea solstitialis</name>
    <name type="common">yellow star-thistle</name>
    <dbReference type="NCBI Taxonomy" id="347529"/>
    <lineage>
        <taxon>Eukaryota</taxon>
        <taxon>Viridiplantae</taxon>
        <taxon>Streptophyta</taxon>
        <taxon>Embryophyta</taxon>
        <taxon>Tracheophyta</taxon>
        <taxon>Spermatophyta</taxon>
        <taxon>Magnoliopsida</taxon>
        <taxon>eudicotyledons</taxon>
        <taxon>Gunneridae</taxon>
        <taxon>Pentapetalae</taxon>
        <taxon>asterids</taxon>
        <taxon>campanulids</taxon>
        <taxon>Asterales</taxon>
        <taxon>Asteraceae</taxon>
        <taxon>Carduoideae</taxon>
        <taxon>Cardueae</taxon>
        <taxon>Centaureinae</taxon>
        <taxon>Centaurea</taxon>
    </lineage>
</organism>
<dbReference type="AlphaFoldDB" id="A0AA38SVN2"/>
<sequence length="98" mass="11246">MIGPLLYLTASRPDIMYATCLCARYQADPKESHLKAVKRIFRYLKGTPNLGLRYPRDSGVDLHFIPTEYQLADLFTKPLDEKRFNQLISELGMLNPDA</sequence>
<evidence type="ECO:0000313" key="1">
    <source>
        <dbReference type="EMBL" id="KAJ9539228.1"/>
    </source>
</evidence>
<dbReference type="Proteomes" id="UP001172457">
    <property type="component" value="Chromosome 8"/>
</dbReference>